<keyword evidence="2" id="KW-1185">Reference proteome</keyword>
<protein>
    <submittedName>
        <fullName evidence="1">Uncharacterized protein</fullName>
    </submittedName>
</protein>
<accession>A0ACC2PGD6</accession>
<name>A0ACC2PGD6_9HYME</name>
<gene>
    <name evidence="1" type="ORF">QAD02_017873</name>
</gene>
<sequence>MNNTAEFRLEIPSLLDLAKERVFDKHYFFALQILDALEADYCNYCRIRVYLHHDNIHTGKLQSFSSKLGVIQYLESSDGKISPPTFSNLSKVLTLDLLLALHQLKENIYLKHSIKSDHTGYFIDRFVWFELHCGFFNDLPFLVDTSELDKFHESVSEDSENDITIREQSPEPEPPIFFEQPIPNDFNMAIVTLKDALKVVPESNGKKPPLSVFFEGCDEAKEMLSMTPVNVLLRGKTFVFFVIDLVMSLQTVISNSTVNPVSFVIKLAIKQIIVSKSRVR</sequence>
<evidence type="ECO:0000313" key="1">
    <source>
        <dbReference type="EMBL" id="KAJ8682081.1"/>
    </source>
</evidence>
<proteinExistence type="predicted"/>
<reference evidence="1" key="1">
    <citation type="submission" date="2023-04" db="EMBL/GenBank/DDBJ databases">
        <title>A chromosome-level genome assembly of the parasitoid wasp Eretmocerus hayati.</title>
        <authorList>
            <person name="Zhong Y."/>
            <person name="Liu S."/>
            <person name="Liu Y."/>
        </authorList>
    </citation>
    <scope>NUCLEOTIDE SEQUENCE</scope>
    <source>
        <strain evidence="1">ZJU_SS_LIU_2023</strain>
    </source>
</reference>
<dbReference type="EMBL" id="CM056741">
    <property type="protein sequence ID" value="KAJ8682081.1"/>
    <property type="molecule type" value="Genomic_DNA"/>
</dbReference>
<comment type="caution">
    <text evidence="1">The sequence shown here is derived from an EMBL/GenBank/DDBJ whole genome shotgun (WGS) entry which is preliminary data.</text>
</comment>
<evidence type="ECO:0000313" key="2">
    <source>
        <dbReference type="Proteomes" id="UP001239111"/>
    </source>
</evidence>
<dbReference type="Proteomes" id="UP001239111">
    <property type="component" value="Chromosome 1"/>
</dbReference>
<organism evidence="1 2">
    <name type="scientific">Eretmocerus hayati</name>
    <dbReference type="NCBI Taxonomy" id="131215"/>
    <lineage>
        <taxon>Eukaryota</taxon>
        <taxon>Metazoa</taxon>
        <taxon>Ecdysozoa</taxon>
        <taxon>Arthropoda</taxon>
        <taxon>Hexapoda</taxon>
        <taxon>Insecta</taxon>
        <taxon>Pterygota</taxon>
        <taxon>Neoptera</taxon>
        <taxon>Endopterygota</taxon>
        <taxon>Hymenoptera</taxon>
        <taxon>Apocrita</taxon>
        <taxon>Proctotrupomorpha</taxon>
        <taxon>Chalcidoidea</taxon>
        <taxon>Aphelinidae</taxon>
        <taxon>Aphelininae</taxon>
        <taxon>Eretmocerus</taxon>
    </lineage>
</organism>